<sequence length="268" mass="29042">MFRLLPLRPHPSRLSSGLRSLSGNVSQAPAAPPRRLRLVTVAFALFSTGAAYTLGSIYPIQPLALLFPSPAPPPIDASSPAGAEYTASLEASLLSLPYLTRLQRAPDAKDWYLTRPYVSLPEERRVNHLTAGVLRGPGKLAVPPALWAKRDESEAIVIVHLGRGLCGHDGIVHGGLLATLLDEIMARNAIMNLPERIAVTATLNVSYRAPTKADQFVVVHTKLDEIKGRKGFVSATVETLDGVRLAEATYVLFSHSHINVLQPITMFH</sequence>
<dbReference type="PANTHER" id="PTHR47260:SF1">
    <property type="entry name" value="UPF0644 PROTEIN PB2B4.06"/>
    <property type="match status" value="1"/>
</dbReference>
<dbReference type="OrthoDB" id="506431at2759"/>
<accession>A0A0D0CA14</accession>
<proteinExistence type="predicted"/>
<dbReference type="CDD" id="cd03443">
    <property type="entry name" value="PaaI_thioesterase"/>
    <property type="match status" value="1"/>
</dbReference>
<dbReference type="InterPro" id="IPR052061">
    <property type="entry name" value="PTE-AB_protein"/>
</dbReference>
<dbReference type="InterPro" id="IPR006683">
    <property type="entry name" value="Thioestr_dom"/>
</dbReference>
<dbReference type="Pfam" id="PF03061">
    <property type="entry name" value="4HBT"/>
    <property type="match status" value="1"/>
</dbReference>
<gene>
    <name evidence="2" type="ORF">GYMLUDRAFT_891977</name>
</gene>
<organism evidence="2 3">
    <name type="scientific">Collybiopsis luxurians FD-317 M1</name>
    <dbReference type="NCBI Taxonomy" id="944289"/>
    <lineage>
        <taxon>Eukaryota</taxon>
        <taxon>Fungi</taxon>
        <taxon>Dikarya</taxon>
        <taxon>Basidiomycota</taxon>
        <taxon>Agaricomycotina</taxon>
        <taxon>Agaricomycetes</taxon>
        <taxon>Agaricomycetidae</taxon>
        <taxon>Agaricales</taxon>
        <taxon>Marasmiineae</taxon>
        <taxon>Omphalotaceae</taxon>
        <taxon>Collybiopsis</taxon>
        <taxon>Collybiopsis luxurians</taxon>
    </lineage>
</organism>
<protein>
    <recommendedName>
        <fullName evidence="1">Thioesterase domain-containing protein</fullName>
    </recommendedName>
</protein>
<dbReference type="Gene3D" id="3.10.129.10">
    <property type="entry name" value="Hotdog Thioesterase"/>
    <property type="match status" value="1"/>
</dbReference>
<evidence type="ECO:0000313" key="3">
    <source>
        <dbReference type="Proteomes" id="UP000053593"/>
    </source>
</evidence>
<dbReference type="PANTHER" id="PTHR47260">
    <property type="entry name" value="UPF0644 PROTEIN PB2B4.06"/>
    <property type="match status" value="1"/>
</dbReference>
<feature type="domain" description="Thioesterase" evidence="1">
    <location>
        <begin position="170"/>
        <end position="244"/>
    </location>
</feature>
<dbReference type="SUPFAM" id="SSF54637">
    <property type="entry name" value="Thioesterase/thiol ester dehydrase-isomerase"/>
    <property type="match status" value="1"/>
</dbReference>
<keyword evidence="3" id="KW-1185">Reference proteome</keyword>
<dbReference type="HOGENOM" id="CLU_052827_0_0_1"/>
<reference evidence="2 3" key="1">
    <citation type="submission" date="2014-04" db="EMBL/GenBank/DDBJ databases">
        <title>Evolutionary Origins and Diversification of the Mycorrhizal Mutualists.</title>
        <authorList>
            <consortium name="DOE Joint Genome Institute"/>
            <consortium name="Mycorrhizal Genomics Consortium"/>
            <person name="Kohler A."/>
            <person name="Kuo A."/>
            <person name="Nagy L.G."/>
            <person name="Floudas D."/>
            <person name="Copeland A."/>
            <person name="Barry K.W."/>
            <person name="Cichocki N."/>
            <person name="Veneault-Fourrey C."/>
            <person name="LaButti K."/>
            <person name="Lindquist E.A."/>
            <person name="Lipzen A."/>
            <person name="Lundell T."/>
            <person name="Morin E."/>
            <person name="Murat C."/>
            <person name="Riley R."/>
            <person name="Ohm R."/>
            <person name="Sun H."/>
            <person name="Tunlid A."/>
            <person name="Henrissat B."/>
            <person name="Grigoriev I.V."/>
            <person name="Hibbett D.S."/>
            <person name="Martin F."/>
        </authorList>
    </citation>
    <scope>NUCLEOTIDE SEQUENCE [LARGE SCALE GENOMIC DNA]</scope>
    <source>
        <strain evidence="2 3">FD-317 M1</strain>
    </source>
</reference>
<dbReference type="InterPro" id="IPR029069">
    <property type="entry name" value="HotDog_dom_sf"/>
</dbReference>
<dbReference type="EMBL" id="KN834812">
    <property type="protein sequence ID" value="KIK54842.1"/>
    <property type="molecule type" value="Genomic_DNA"/>
</dbReference>
<name>A0A0D0CA14_9AGAR</name>
<evidence type="ECO:0000259" key="1">
    <source>
        <dbReference type="Pfam" id="PF03061"/>
    </source>
</evidence>
<evidence type="ECO:0000313" key="2">
    <source>
        <dbReference type="EMBL" id="KIK54842.1"/>
    </source>
</evidence>
<dbReference type="Proteomes" id="UP000053593">
    <property type="component" value="Unassembled WGS sequence"/>
</dbReference>
<dbReference type="AlphaFoldDB" id="A0A0D0CA14"/>